<sequence length="350" mass="40047">MELLRLARTNDLSADVKGMLAQALGGLTELRQLDIITEILTGATVVDDKVAEMVYTAWEYLCHSNLWCYRYESLGEYRRLICYQDIIRPIIQRFKKSDRAKVSSMETIQYQWGLPVAQVLPQHITPKSWSKHLLFLLATLSKHKTRQDAIALLEKSISQRPARSRHTYMLMPSDVRRALEVSSIYTRYTASSSKYELTAQETHGTSPDRHSHIIINSLSTNTSEQSITDTEESCYHSFNSSSFPGQADNLYDCKCSPICFPLKVLLNGQTFHKTDRVILELFQWAKSVSWPALCLVHLQRLAAFKFGDQTMSWSRDEAIHYLEDLLLEASIPEADIPLLTEPSDPQQGYY</sequence>
<accession>A0A5N7BQP2</accession>
<dbReference type="OrthoDB" id="4505337at2759"/>
<dbReference type="EMBL" id="ML735400">
    <property type="protein sequence ID" value="KAE8384120.1"/>
    <property type="molecule type" value="Genomic_DNA"/>
</dbReference>
<protein>
    <submittedName>
        <fullName evidence="1">Uncharacterized protein</fullName>
    </submittedName>
</protein>
<evidence type="ECO:0000313" key="1">
    <source>
        <dbReference type="EMBL" id="KAE8384120.1"/>
    </source>
</evidence>
<proteinExistence type="predicted"/>
<name>A0A5N7BQP2_PETAA</name>
<organism evidence="1">
    <name type="scientific">Petromyces alliaceus</name>
    <name type="common">Aspergillus alliaceus</name>
    <dbReference type="NCBI Taxonomy" id="209559"/>
    <lineage>
        <taxon>Eukaryota</taxon>
        <taxon>Fungi</taxon>
        <taxon>Dikarya</taxon>
        <taxon>Ascomycota</taxon>
        <taxon>Pezizomycotina</taxon>
        <taxon>Eurotiomycetes</taxon>
        <taxon>Eurotiomycetidae</taxon>
        <taxon>Eurotiales</taxon>
        <taxon>Aspergillaceae</taxon>
        <taxon>Aspergillus</taxon>
        <taxon>Aspergillus subgen. Circumdati</taxon>
    </lineage>
</organism>
<dbReference type="Proteomes" id="UP000326877">
    <property type="component" value="Unassembled WGS sequence"/>
</dbReference>
<reference evidence="1" key="1">
    <citation type="submission" date="2019-04" db="EMBL/GenBank/DDBJ databases">
        <title>Friends and foes A comparative genomics studyof 23 Aspergillus species from section Flavi.</title>
        <authorList>
            <consortium name="DOE Joint Genome Institute"/>
            <person name="Kjaerbolling I."/>
            <person name="Vesth T."/>
            <person name="Frisvad J.C."/>
            <person name="Nybo J.L."/>
            <person name="Theobald S."/>
            <person name="Kildgaard S."/>
            <person name="Isbrandt T."/>
            <person name="Kuo A."/>
            <person name="Sato A."/>
            <person name="Lyhne E.K."/>
            <person name="Kogle M.E."/>
            <person name="Wiebenga A."/>
            <person name="Kun R.S."/>
            <person name="Lubbers R.J."/>
            <person name="Makela M.R."/>
            <person name="Barry K."/>
            <person name="Chovatia M."/>
            <person name="Clum A."/>
            <person name="Daum C."/>
            <person name="Haridas S."/>
            <person name="He G."/>
            <person name="LaButti K."/>
            <person name="Lipzen A."/>
            <person name="Mondo S."/>
            <person name="Riley R."/>
            <person name="Salamov A."/>
            <person name="Simmons B.A."/>
            <person name="Magnuson J.K."/>
            <person name="Henrissat B."/>
            <person name="Mortensen U.H."/>
            <person name="Larsen T.O."/>
            <person name="Devries R.P."/>
            <person name="Grigoriev I.V."/>
            <person name="Machida M."/>
            <person name="Baker S.E."/>
            <person name="Andersen M.R."/>
        </authorList>
    </citation>
    <scope>NUCLEOTIDE SEQUENCE [LARGE SCALE GENOMIC DNA]</scope>
    <source>
        <strain evidence="1">IBT 14317</strain>
    </source>
</reference>
<dbReference type="AlphaFoldDB" id="A0A5N7BQP2"/>
<gene>
    <name evidence="1" type="ORF">BDV23DRAFT_177301</name>
</gene>